<sequence length="119" mass="13053">MEDADRRRFCGQVVGDQCRYGGAAQQLFTLKPIDEDLIAQCAEETGGRFVVVEDHLAHGGLATRIADVVTDRGIRLTAFERLGIPQVYAGFGEDEQLRDKHGYGLDATVAAARRVIAEF</sequence>
<reference evidence="2 3" key="1">
    <citation type="submission" date="2019-10" db="EMBL/GenBank/DDBJ databases">
        <title>Whole genome shotgun sequence of Acrocarpospora pleiomorpha NBRC 16267.</title>
        <authorList>
            <person name="Ichikawa N."/>
            <person name="Kimura A."/>
            <person name="Kitahashi Y."/>
            <person name="Komaki H."/>
            <person name="Oguchi A."/>
        </authorList>
    </citation>
    <scope>NUCLEOTIDE SEQUENCE [LARGE SCALE GENOMIC DNA]</scope>
    <source>
        <strain evidence="2 3">NBRC 16267</strain>
    </source>
</reference>
<dbReference type="InterPro" id="IPR009014">
    <property type="entry name" value="Transketo_C/PFOR_II"/>
</dbReference>
<accession>A0A5M3X9T3</accession>
<dbReference type="InterPro" id="IPR033248">
    <property type="entry name" value="Transketolase_C"/>
</dbReference>
<dbReference type="SUPFAM" id="SSF52922">
    <property type="entry name" value="TK C-terminal domain-like"/>
    <property type="match status" value="1"/>
</dbReference>
<keyword evidence="3" id="KW-1185">Reference proteome</keyword>
<dbReference type="AlphaFoldDB" id="A0A5M3X9T3"/>
<dbReference type="EMBL" id="BLAF01000004">
    <property type="protein sequence ID" value="GES17416.1"/>
    <property type="molecule type" value="Genomic_DNA"/>
</dbReference>
<proteinExistence type="predicted"/>
<organism evidence="2 3">
    <name type="scientific">Acrocarpospora pleiomorpha</name>
    <dbReference type="NCBI Taxonomy" id="90975"/>
    <lineage>
        <taxon>Bacteria</taxon>
        <taxon>Bacillati</taxon>
        <taxon>Actinomycetota</taxon>
        <taxon>Actinomycetes</taxon>
        <taxon>Streptosporangiales</taxon>
        <taxon>Streptosporangiaceae</taxon>
        <taxon>Acrocarpospora</taxon>
    </lineage>
</organism>
<gene>
    <name evidence="2" type="ORF">Aple_003110</name>
</gene>
<evidence type="ECO:0000313" key="2">
    <source>
        <dbReference type="EMBL" id="GES17416.1"/>
    </source>
</evidence>
<dbReference type="Pfam" id="PF02780">
    <property type="entry name" value="Transketolase_C"/>
    <property type="match status" value="1"/>
</dbReference>
<evidence type="ECO:0000259" key="1">
    <source>
        <dbReference type="Pfam" id="PF02780"/>
    </source>
</evidence>
<dbReference type="Gene3D" id="3.40.50.920">
    <property type="match status" value="1"/>
</dbReference>
<name>A0A5M3X9T3_9ACTN</name>
<evidence type="ECO:0000313" key="3">
    <source>
        <dbReference type="Proteomes" id="UP000377595"/>
    </source>
</evidence>
<comment type="caution">
    <text evidence="2">The sequence shown here is derived from an EMBL/GenBank/DDBJ whole genome shotgun (WGS) entry which is preliminary data.</text>
</comment>
<dbReference type="Proteomes" id="UP000377595">
    <property type="component" value="Unassembled WGS sequence"/>
</dbReference>
<feature type="domain" description="Transketolase C-terminal" evidence="1">
    <location>
        <begin position="27"/>
        <end position="101"/>
    </location>
</feature>
<protein>
    <recommendedName>
        <fullName evidence="1">Transketolase C-terminal domain-containing protein</fullName>
    </recommendedName>
</protein>